<organism evidence="2 3">
    <name type="scientific">Natrinema saccharevitans</name>
    <dbReference type="NCBI Taxonomy" id="301967"/>
    <lineage>
        <taxon>Archaea</taxon>
        <taxon>Methanobacteriati</taxon>
        <taxon>Methanobacteriota</taxon>
        <taxon>Stenosarchaea group</taxon>
        <taxon>Halobacteria</taxon>
        <taxon>Halobacteriales</taxon>
        <taxon>Natrialbaceae</taxon>
        <taxon>Natrinema</taxon>
    </lineage>
</organism>
<dbReference type="OrthoDB" id="185210at2157"/>
<feature type="transmembrane region" description="Helical" evidence="1">
    <location>
        <begin position="112"/>
        <end position="135"/>
    </location>
</feature>
<dbReference type="Proteomes" id="UP000189370">
    <property type="component" value="Unassembled WGS sequence"/>
</dbReference>
<keyword evidence="3" id="KW-1185">Reference proteome</keyword>
<keyword evidence="1" id="KW-0472">Membrane</keyword>
<feature type="transmembrane region" description="Helical" evidence="1">
    <location>
        <begin position="88"/>
        <end position="106"/>
    </location>
</feature>
<protein>
    <submittedName>
        <fullName evidence="2">Uncharacterized protein</fullName>
    </submittedName>
</protein>
<gene>
    <name evidence="2" type="ORF">A6E15_15855</name>
</gene>
<feature type="transmembrane region" description="Helical" evidence="1">
    <location>
        <begin position="58"/>
        <end position="76"/>
    </location>
</feature>
<reference evidence="3" key="1">
    <citation type="submission" date="2016-04" db="EMBL/GenBank/DDBJ databases">
        <authorList>
            <person name="Chen S.-C."/>
            <person name="Lai M.-C."/>
        </authorList>
    </citation>
    <scope>NUCLEOTIDE SEQUENCE [LARGE SCALE GENOMIC DNA]</scope>
    <source>
        <strain evidence="3">AB14</strain>
    </source>
</reference>
<dbReference type="InterPro" id="IPR045713">
    <property type="entry name" value="DUF6069"/>
</dbReference>
<accession>A0A1S8AZY6</accession>
<dbReference type="Pfam" id="PF19545">
    <property type="entry name" value="DUF6069"/>
    <property type="match status" value="1"/>
</dbReference>
<evidence type="ECO:0000313" key="2">
    <source>
        <dbReference type="EMBL" id="OLZ42350.1"/>
    </source>
</evidence>
<evidence type="ECO:0000313" key="3">
    <source>
        <dbReference type="Proteomes" id="UP000189370"/>
    </source>
</evidence>
<name>A0A1S8AZY6_9EURY</name>
<feature type="transmembrane region" description="Helical" evidence="1">
    <location>
        <begin position="24"/>
        <end position="46"/>
    </location>
</feature>
<proteinExistence type="predicted"/>
<comment type="caution">
    <text evidence="2">The sequence shown here is derived from an EMBL/GenBank/DDBJ whole genome shotgun (WGS) entry which is preliminary data.</text>
</comment>
<dbReference type="AlphaFoldDB" id="A0A1S8AZY6"/>
<dbReference type="STRING" id="301967.A6E15_15855"/>
<keyword evidence="1" id="KW-1133">Transmembrane helix</keyword>
<dbReference type="RefSeq" id="WP_076147708.1">
    <property type="nucleotide sequence ID" value="NZ_LWLN01000001.1"/>
</dbReference>
<keyword evidence="1" id="KW-0812">Transmembrane</keyword>
<dbReference type="EMBL" id="LWLN01000001">
    <property type="protein sequence ID" value="OLZ42350.1"/>
    <property type="molecule type" value="Genomic_DNA"/>
</dbReference>
<evidence type="ECO:0000256" key="1">
    <source>
        <dbReference type="SAM" id="Phobius"/>
    </source>
</evidence>
<sequence length="142" mass="14857">MDSEAEVSESARPLTRSDLVRSGVIALVVSLVINWLIVFVANAGGIAPELAALNYEPVSFFTTIGVVGATVTYGVLARTVADRDRAFTIVAAIVLLLSLLPDFVVIPDQPGGSLVAGAVLGLMHVATAVVCVGVLTDRRNRR</sequence>